<reference evidence="1 2" key="1">
    <citation type="journal article" date="2006" name="PLoS Genet.">
        <title>Genome sequence of Rickettsia bellii illuminates the role of amoebae in gene exchanges between intracellular pathogens.</title>
        <authorList>
            <person name="Ogata H."/>
            <person name="La Scola B."/>
            <person name="Audic S."/>
            <person name="Renesto P."/>
            <person name="Blanc G."/>
            <person name="Robert C."/>
            <person name="Fournier P.-E."/>
            <person name="Claverie J.-M."/>
            <person name="Raoult D."/>
        </authorList>
    </citation>
    <scope>NUCLEOTIDE SEQUENCE [LARGE SCALE GENOMIC DNA]</scope>
    <source>
        <strain evidence="1 2">RML369-C</strain>
    </source>
</reference>
<dbReference type="AlphaFoldDB" id="Q1RIR1"/>
<evidence type="ECO:0000313" key="2">
    <source>
        <dbReference type="Proteomes" id="UP000001951"/>
    </source>
</evidence>
<dbReference type="EMBL" id="CP000087">
    <property type="protein sequence ID" value="ABE04753.1"/>
    <property type="molecule type" value="Genomic_DNA"/>
</dbReference>
<evidence type="ECO:0000313" key="1">
    <source>
        <dbReference type="EMBL" id="ABE04753.1"/>
    </source>
</evidence>
<dbReference type="RefSeq" id="WP_011477341.1">
    <property type="nucleotide sequence ID" value="NC_007940.1"/>
</dbReference>
<gene>
    <name evidence="1" type="ordered locus">RBE_0672</name>
</gene>
<name>Q1RIR1_RICBR</name>
<organism evidence="1 2">
    <name type="scientific">Rickettsia bellii (strain RML369-C)</name>
    <dbReference type="NCBI Taxonomy" id="336407"/>
    <lineage>
        <taxon>Bacteria</taxon>
        <taxon>Pseudomonadati</taxon>
        <taxon>Pseudomonadota</taxon>
        <taxon>Alphaproteobacteria</taxon>
        <taxon>Rickettsiales</taxon>
        <taxon>Rickettsiaceae</taxon>
        <taxon>Rickettsieae</taxon>
        <taxon>Rickettsia</taxon>
        <taxon>belli group</taxon>
    </lineage>
</organism>
<accession>Q1RIR1</accession>
<dbReference type="KEGG" id="rbe:RBE_0672"/>
<proteinExistence type="predicted"/>
<dbReference type="Proteomes" id="UP000001951">
    <property type="component" value="Chromosome"/>
</dbReference>
<sequence>MINLRKYQVHMKLQEKFKLLEPTAFGPWLAAFKKLFLSEELAQDIEQIQPDELKEYNTKISELKDERTKLNYELIPTNEISKEIAQLEKKAKNVPCKALLILSNNVIEVNDNVVATGGDVRRVDKYKANINLSFNEICNKQMEDFYKLITQLPEDRKEWSSYLQKLEKDKGYNPAEAVKKVVDINRLVKKFEQSSNKEYHNNFKLVADGTNKLLDYIDHLPQEVPLTGQEESHIIAHM</sequence>
<protein>
    <submittedName>
        <fullName evidence="1">Uncharacterized protein</fullName>
    </submittedName>
</protein>
<dbReference type="OrthoDB" id="9927600at2"/>
<dbReference type="HOGENOM" id="CLU_117634_0_0_5"/>